<comment type="function">
    <text evidence="4">Methyltransferase required for the conversion of demethylmenaquinol (DMKH2) to menaquinol (MKH2).</text>
</comment>
<dbReference type="PANTHER" id="PTHR43591">
    <property type="entry name" value="METHYLTRANSFERASE"/>
    <property type="match status" value="1"/>
</dbReference>
<dbReference type="EMBL" id="CP101988">
    <property type="protein sequence ID" value="UUI74890.1"/>
    <property type="molecule type" value="Genomic_DNA"/>
</dbReference>
<dbReference type="SUPFAM" id="SSF53335">
    <property type="entry name" value="S-adenosyl-L-methionine-dependent methyltransferases"/>
    <property type="match status" value="1"/>
</dbReference>
<proteinExistence type="inferred from homology"/>
<comment type="catalytic activity">
    <reaction evidence="4">
        <text>a 2-demethylmenaquinol + S-adenosyl-L-methionine = a menaquinol + S-adenosyl-L-homocysteine + H(+)</text>
        <dbReference type="Rhea" id="RHEA:42640"/>
        <dbReference type="Rhea" id="RHEA-COMP:9539"/>
        <dbReference type="Rhea" id="RHEA-COMP:9563"/>
        <dbReference type="ChEBI" id="CHEBI:15378"/>
        <dbReference type="ChEBI" id="CHEBI:18151"/>
        <dbReference type="ChEBI" id="CHEBI:55437"/>
        <dbReference type="ChEBI" id="CHEBI:57856"/>
        <dbReference type="ChEBI" id="CHEBI:59789"/>
        <dbReference type="EC" id="2.1.1.163"/>
    </reaction>
</comment>
<evidence type="ECO:0000313" key="6">
    <source>
        <dbReference type="Proteomes" id="UP001316189"/>
    </source>
</evidence>
<dbReference type="EC" id="2.1.1.163" evidence="4"/>
<dbReference type="PANTHER" id="PTHR43591:SF24">
    <property type="entry name" value="2-METHOXY-6-POLYPRENYL-1,4-BENZOQUINOL METHYLASE, MITOCHONDRIAL"/>
    <property type="match status" value="1"/>
</dbReference>
<keyword evidence="3 4" id="KW-0949">S-adenosyl-L-methionine</keyword>
<keyword evidence="6" id="KW-1185">Reference proteome</keyword>
<evidence type="ECO:0000256" key="4">
    <source>
        <dbReference type="HAMAP-Rule" id="MF_01813"/>
    </source>
</evidence>
<dbReference type="CDD" id="cd02440">
    <property type="entry name" value="AdoMet_MTases"/>
    <property type="match status" value="1"/>
</dbReference>
<sequence>MSRASLEKDPREVAAMFDGVARRYDLTNDVISLGQDRYWRRATLAAVGAQPGERVLDLAAGTGTSSEPLADAGVRVVPCDLSMGMLGVGKRRRPDLGFVAGDAVHLPFADESFDAVTMSFGLRNVAQTQQALEEMLRVTRPGGRLVVCEFSRPTWAPFRTVYTNYLMRALPPVARAVSKEPDAYVYLAESIREWPDQIGLGRLLKDSGWRDVAFRNLSGGIVALHRGVRPAN</sequence>
<dbReference type="GO" id="GO:0032259">
    <property type="term" value="P:methylation"/>
    <property type="evidence" value="ECO:0007669"/>
    <property type="project" value="UniProtKB-KW"/>
</dbReference>
<dbReference type="PROSITE" id="PS01183">
    <property type="entry name" value="UBIE_1"/>
    <property type="match status" value="1"/>
</dbReference>
<keyword evidence="1 4" id="KW-0489">Methyltransferase</keyword>
<protein>
    <recommendedName>
        <fullName evidence="4">Demethylmenaquinone methyltransferase</fullName>
        <ecNumber evidence="4">2.1.1.163</ecNumber>
    </recommendedName>
</protein>
<keyword evidence="4" id="KW-0474">Menaquinone biosynthesis</keyword>
<feature type="binding site" evidence="4">
    <location>
        <begin position="102"/>
        <end position="103"/>
    </location>
    <ligand>
        <name>S-adenosyl-L-methionine</name>
        <dbReference type="ChEBI" id="CHEBI:59789"/>
    </ligand>
</feature>
<dbReference type="RefSeq" id="WP_227570239.1">
    <property type="nucleotide sequence ID" value="NZ_CP101988.1"/>
</dbReference>
<evidence type="ECO:0000256" key="2">
    <source>
        <dbReference type="ARBA" id="ARBA00022679"/>
    </source>
</evidence>
<dbReference type="NCBIfam" id="TIGR01934">
    <property type="entry name" value="MenG_MenH_UbiE"/>
    <property type="match status" value="1"/>
</dbReference>
<reference evidence="5 6" key="1">
    <citation type="submission" date="2022-07" db="EMBL/GenBank/DDBJ databases">
        <title>Novel species in genus cellulomonas.</title>
        <authorList>
            <person name="Ye L."/>
        </authorList>
    </citation>
    <scope>NUCLEOTIDE SEQUENCE [LARGE SCALE GENOMIC DNA]</scope>
    <source>
        <strain evidence="6">zg-Y338</strain>
    </source>
</reference>
<dbReference type="Proteomes" id="UP001316189">
    <property type="component" value="Chromosome"/>
</dbReference>
<organism evidence="5 6">
    <name type="scientific">Cellulomonas chengniuliangii</name>
    <dbReference type="NCBI Taxonomy" id="2968084"/>
    <lineage>
        <taxon>Bacteria</taxon>
        <taxon>Bacillati</taxon>
        <taxon>Actinomycetota</taxon>
        <taxon>Actinomycetes</taxon>
        <taxon>Micrococcales</taxon>
        <taxon>Cellulomonadaceae</taxon>
        <taxon>Cellulomonas</taxon>
    </lineage>
</organism>
<evidence type="ECO:0000256" key="1">
    <source>
        <dbReference type="ARBA" id="ARBA00022603"/>
    </source>
</evidence>
<keyword evidence="2 4" id="KW-0808">Transferase</keyword>
<accession>A0ABY5L0G4</accession>
<evidence type="ECO:0000256" key="3">
    <source>
        <dbReference type="ARBA" id="ARBA00022691"/>
    </source>
</evidence>
<comment type="pathway">
    <text evidence="4">Quinol/quinone metabolism; menaquinone biosynthesis; menaquinol from 1,4-dihydroxy-2-naphthoate: step 2/2.</text>
</comment>
<dbReference type="GO" id="GO:0043770">
    <property type="term" value="F:demethylmenaquinone methyltransferase activity"/>
    <property type="evidence" value="ECO:0007669"/>
    <property type="project" value="UniProtKB-EC"/>
</dbReference>
<dbReference type="InterPro" id="IPR004033">
    <property type="entry name" value="UbiE/COQ5_MeTrFase"/>
</dbReference>
<comment type="similarity">
    <text evidence="4">Belongs to the class I-like SAM-binding methyltransferase superfamily. MenG/UbiE family.</text>
</comment>
<dbReference type="InterPro" id="IPR023576">
    <property type="entry name" value="UbiE/COQ5_MeTrFase_CS"/>
</dbReference>
<dbReference type="PROSITE" id="PS01184">
    <property type="entry name" value="UBIE_2"/>
    <property type="match status" value="1"/>
</dbReference>
<name>A0ABY5L0G4_9CELL</name>
<gene>
    <name evidence="4" type="primary">menG</name>
    <name evidence="5" type="ORF">NP064_14055</name>
</gene>
<dbReference type="HAMAP" id="MF_01813">
    <property type="entry name" value="MenG_UbiE_methyltr"/>
    <property type="match status" value="1"/>
</dbReference>
<dbReference type="NCBIfam" id="NF001241">
    <property type="entry name" value="PRK00216.1-2"/>
    <property type="match status" value="1"/>
</dbReference>
<dbReference type="PROSITE" id="PS51608">
    <property type="entry name" value="SAM_MT_UBIE"/>
    <property type="match status" value="1"/>
</dbReference>
<feature type="binding site" evidence="4">
    <location>
        <position position="80"/>
    </location>
    <ligand>
        <name>S-adenosyl-L-methionine</name>
        <dbReference type="ChEBI" id="CHEBI:59789"/>
    </ligand>
</feature>
<feature type="binding site" evidence="4">
    <location>
        <position position="62"/>
    </location>
    <ligand>
        <name>S-adenosyl-L-methionine</name>
        <dbReference type="ChEBI" id="CHEBI:59789"/>
    </ligand>
</feature>
<dbReference type="Pfam" id="PF01209">
    <property type="entry name" value="Ubie_methyltran"/>
    <property type="match status" value="1"/>
</dbReference>
<dbReference type="InterPro" id="IPR029063">
    <property type="entry name" value="SAM-dependent_MTases_sf"/>
</dbReference>
<evidence type="ECO:0000313" key="5">
    <source>
        <dbReference type="EMBL" id="UUI74890.1"/>
    </source>
</evidence>
<dbReference type="Gene3D" id="3.40.50.150">
    <property type="entry name" value="Vaccinia Virus protein VP39"/>
    <property type="match status" value="1"/>
</dbReference>
<feature type="binding site" evidence="4">
    <location>
        <position position="119"/>
    </location>
    <ligand>
        <name>S-adenosyl-L-methionine</name>
        <dbReference type="ChEBI" id="CHEBI:59789"/>
    </ligand>
</feature>